<name>A0A1Y2MBD9_EPING</name>
<accession>A0A1Y2MBD9</accession>
<evidence type="ECO:0000256" key="7">
    <source>
        <dbReference type="SAM" id="SignalP"/>
    </source>
</evidence>
<dbReference type="InterPro" id="IPR017853">
    <property type="entry name" value="GH"/>
</dbReference>
<dbReference type="InParanoid" id="A0A1Y2MBD9"/>
<evidence type="ECO:0000256" key="3">
    <source>
        <dbReference type="ARBA" id="ARBA00023277"/>
    </source>
</evidence>
<dbReference type="Pfam" id="PF00331">
    <property type="entry name" value="Glyco_hydro_10"/>
    <property type="match status" value="1"/>
</dbReference>
<keyword evidence="7" id="KW-0732">Signal</keyword>
<reference evidence="9 10" key="1">
    <citation type="journal article" date="2017" name="Genome Announc.">
        <title>Genome sequence of the saprophytic ascomycete Epicoccum nigrum ICMP 19927 strain isolated from New Zealand.</title>
        <authorList>
            <person name="Fokin M."/>
            <person name="Fleetwood D."/>
            <person name="Weir B.S."/>
            <person name="Villas-Boas S.G."/>
        </authorList>
    </citation>
    <scope>NUCLEOTIDE SEQUENCE [LARGE SCALE GENOMIC DNA]</scope>
    <source>
        <strain evidence="9 10">ICMP 19927</strain>
    </source>
</reference>
<gene>
    <name evidence="9" type="ORF">B5807_01840</name>
</gene>
<dbReference type="PRINTS" id="PR00134">
    <property type="entry name" value="GLHYDRLASE10"/>
</dbReference>
<feature type="chain" id="PRO_5012192424" description="Beta-xylanase" evidence="7">
    <location>
        <begin position="16"/>
        <end position="331"/>
    </location>
</feature>
<dbReference type="EMBL" id="KZ107839">
    <property type="protein sequence ID" value="OSS53301.1"/>
    <property type="molecule type" value="Genomic_DNA"/>
</dbReference>
<comment type="similarity">
    <text evidence="1 6">Belongs to the glycosyl hydrolase 10 (cellulase F) family.</text>
</comment>
<evidence type="ECO:0000256" key="6">
    <source>
        <dbReference type="RuleBase" id="RU361174"/>
    </source>
</evidence>
<dbReference type="AlphaFoldDB" id="A0A1Y2MBD9"/>
<feature type="signal peptide" evidence="7">
    <location>
        <begin position="1"/>
        <end position="15"/>
    </location>
</feature>
<dbReference type="OMA" id="IREHISC"/>
<keyword evidence="2 6" id="KW-0378">Hydrolase</keyword>
<evidence type="ECO:0000259" key="8">
    <source>
        <dbReference type="PROSITE" id="PS51760"/>
    </source>
</evidence>
<sequence length="331" mass="36659">MKFLPLLTLPLLATATPLISSRQADRSIDALFKSVGKLYFSAATEKQKFNEDGQGKTGLIMQDNMGGATNEYLMKWGQTEPVRGQCDTAAASQLVDWAVANGKSVRGHTLVWGQENQLPTWVLAITEKDDMRRAIREHISCVVGAFKGKIRAWDVVNEIFADDHAGLKDTVFYRVLGEEFIRVAFEAARKADPSAKLYINDYGLDDVTWMKFQPGSLVDKVKQWKADGIPIDGIGSQTHLVAGRSPAVETALRTLAKAVPEVAITELDIEGRNPQEYRQVVEACYHVPTCVGVTVWGVCDTSNQGKTLFKNNCDPTDAYYAIADWLKTLQR</sequence>
<keyword evidence="3 6" id="KW-0119">Carbohydrate metabolism</keyword>
<feature type="domain" description="GH10" evidence="8">
    <location>
        <begin position="25"/>
        <end position="325"/>
    </location>
</feature>
<dbReference type="Proteomes" id="UP000193240">
    <property type="component" value="Unassembled WGS sequence"/>
</dbReference>
<dbReference type="PANTHER" id="PTHR31490:SF76">
    <property type="entry name" value="ENDO-1,4-BETA-XYLANASE C"/>
    <property type="match status" value="1"/>
</dbReference>
<evidence type="ECO:0000313" key="9">
    <source>
        <dbReference type="EMBL" id="OSS53301.1"/>
    </source>
</evidence>
<dbReference type="GO" id="GO:0031176">
    <property type="term" value="F:endo-1,4-beta-xylanase activity"/>
    <property type="evidence" value="ECO:0007669"/>
    <property type="project" value="UniProtKB-EC"/>
</dbReference>
<evidence type="ECO:0000256" key="4">
    <source>
        <dbReference type="ARBA" id="ARBA00023295"/>
    </source>
</evidence>
<keyword evidence="10" id="KW-1185">Reference proteome</keyword>
<keyword evidence="5 6" id="KW-0624">Polysaccharide degradation</keyword>
<dbReference type="InterPro" id="IPR001000">
    <property type="entry name" value="GH10_dom"/>
</dbReference>
<evidence type="ECO:0000256" key="2">
    <source>
        <dbReference type="ARBA" id="ARBA00022801"/>
    </source>
</evidence>
<protein>
    <recommendedName>
        <fullName evidence="6">Beta-xylanase</fullName>
        <ecNumber evidence="6">3.2.1.8</ecNumber>
    </recommendedName>
</protein>
<proteinExistence type="inferred from homology"/>
<dbReference type="SMART" id="SM00633">
    <property type="entry name" value="Glyco_10"/>
    <property type="match status" value="1"/>
</dbReference>
<dbReference type="Gene3D" id="3.20.20.80">
    <property type="entry name" value="Glycosidases"/>
    <property type="match status" value="1"/>
</dbReference>
<dbReference type="EC" id="3.2.1.8" evidence="6"/>
<evidence type="ECO:0000256" key="1">
    <source>
        <dbReference type="ARBA" id="ARBA00007495"/>
    </source>
</evidence>
<comment type="catalytic activity">
    <reaction evidence="6">
        <text>Endohydrolysis of (1-&gt;4)-beta-D-xylosidic linkages in xylans.</text>
        <dbReference type="EC" id="3.2.1.8"/>
    </reaction>
</comment>
<organism evidence="9 10">
    <name type="scientific">Epicoccum nigrum</name>
    <name type="common">Soil fungus</name>
    <name type="synonym">Epicoccum purpurascens</name>
    <dbReference type="NCBI Taxonomy" id="105696"/>
    <lineage>
        <taxon>Eukaryota</taxon>
        <taxon>Fungi</taxon>
        <taxon>Dikarya</taxon>
        <taxon>Ascomycota</taxon>
        <taxon>Pezizomycotina</taxon>
        <taxon>Dothideomycetes</taxon>
        <taxon>Pleosporomycetidae</taxon>
        <taxon>Pleosporales</taxon>
        <taxon>Pleosporineae</taxon>
        <taxon>Didymellaceae</taxon>
        <taxon>Epicoccum</taxon>
    </lineage>
</organism>
<evidence type="ECO:0000313" key="10">
    <source>
        <dbReference type="Proteomes" id="UP000193240"/>
    </source>
</evidence>
<evidence type="ECO:0000256" key="5">
    <source>
        <dbReference type="ARBA" id="ARBA00023326"/>
    </source>
</evidence>
<dbReference type="GO" id="GO:0000272">
    <property type="term" value="P:polysaccharide catabolic process"/>
    <property type="evidence" value="ECO:0007669"/>
    <property type="project" value="UniProtKB-KW"/>
</dbReference>
<dbReference type="PANTHER" id="PTHR31490">
    <property type="entry name" value="GLYCOSYL HYDROLASE"/>
    <property type="match status" value="1"/>
</dbReference>
<keyword evidence="4 6" id="KW-0326">Glycosidase</keyword>
<dbReference type="InterPro" id="IPR044846">
    <property type="entry name" value="GH10"/>
</dbReference>
<dbReference type="SUPFAM" id="SSF51445">
    <property type="entry name" value="(Trans)glycosidases"/>
    <property type="match status" value="1"/>
</dbReference>
<dbReference type="PROSITE" id="PS51760">
    <property type="entry name" value="GH10_2"/>
    <property type="match status" value="1"/>
</dbReference>